<dbReference type="GO" id="GO:0004356">
    <property type="term" value="F:glutamine synthetase activity"/>
    <property type="evidence" value="ECO:0007669"/>
    <property type="project" value="InterPro"/>
</dbReference>
<feature type="domain" description="GS catalytic" evidence="6">
    <location>
        <begin position="120"/>
        <end position="453"/>
    </location>
</feature>
<dbReference type="Pfam" id="PF00120">
    <property type="entry name" value="Gln-synt_C"/>
    <property type="match status" value="1"/>
</dbReference>
<dbReference type="GO" id="GO:0006598">
    <property type="term" value="P:polyamine catabolic process"/>
    <property type="evidence" value="ECO:0007669"/>
    <property type="project" value="TreeGrafter"/>
</dbReference>
<dbReference type="InterPro" id="IPR008146">
    <property type="entry name" value="Gln_synth_cat_dom"/>
</dbReference>
<comment type="cofactor">
    <cofactor evidence="1">
        <name>Mg(2+)</name>
        <dbReference type="ChEBI" id="CHEBI:18420"/>
    </cofactor>
</comment>
<dbReference type="SMART" id="SM01230">
    <property type="entry name" value="Gln-synt_C"/>
    <property type="match status" value="1"/>
</dbReference>
<dbReference type="Gene3D" id="3.10.20.70">
    <property type="entry name" value="Glutamine synthetase, N-terminal domain"/>
    <property type="match status" value="1"/>
</dbReference>
<dbReference type="InterPro" id="IPR036651">
    <property type="entry name" value="Gln_synt_N_sf"/>
</dbReference>
<feature type="region of interest" description="Disordered" evidence="5">
    <location>
        <begin position="379"/>
        <end position="399"/>
    </location>
</feature>
<dbReference type="AlphaFoldDB" id="A0A1G7V6Q2"/>
<evidence type="ECO:0000313" key="8">
    <source>
        <dbReference type="Proteomes" id="UP000217076"/>
    </source>
</evidence>
<evidence type="ECO:0000256" key="3">
    <source>
        <dbReference type="PROSITE-ProRule" id="PRU01331"/>
    </source>
</evidence>
<dbReference type="RefSeq" id="WP_092615013.1">
    <property type="nucleotide sequence ID" value="NZ_FNCV01000001.1"/>
</dbReference>
<evidence type="ECO:0000256" key="2">
    <source>
        <dbReference type="ARBA" id="ARBA00022598"/>
    </source>
</evidence>
<proteinExistence type="inferred from homology"/>
<accession>A0A1G7V6Q2</accession>
<dbReference type="PROSITE" id="PS51987">
    <property type="entry name" value="GS_CATALYTIC"/>
    <property type="match status" value="1"/>
</dbReference>
<sequence length="453" mass="48984">MIERADPSELDAFLKAHPDIEYVDALLFDLCGIVRGKRFPRHEAAKLFTSGMQIPRSIYLLDAAGNSNDPLGYGFSDGDPDGDAFPVPGTLAPIPWAKVPGAQVLMTMFDAKGGPEEKDPRGVLAGVADVVRADGLRPVMALELEFYLIDRERAADGAPQAPISPLSGQRDRATQVYGMAELDAYGDFLRDLEGACLAQHLPAYTATSEYAPGQFELNLRHVPCALTAADHAGLLKRAVKAVASKHGFEATFMAKPWLDRSGSGLHVHLSLTDDAGVNLFPGEDGRPSDLLRHAVGGLKATMAEAMALFAPSLNSFRRFQPNIYVPVAPTWGLDNRSAAFRVPGGPAEAMRIEHRVAGADANPYLTAAAVLAGAHHGISERLDPGPPSKGNSGAERDPDLPFEWNQALSRLAAAEIIPRYLGRHYVDMYVATKRAERTAFLEGIFSREYAWYL</sequence>
<dbReference type="GO" id="GO:0006542">
    <property type="term" value="P:glutamine biosynthetic process"/>
    <property type="evidence" value="ECO:0007669"/>
    <property type="project" value="InterPro"/>
</dbReference>
<keyword evidence="8" id="KW-1185">Reference proteome</keyword>
<dbReference type="SUPFAM" id="SSF54368">
    <property type="entry name" value="Glutamine synthetase, N-terminal domain"/>
    <property type="match status" value="1"/>
</dbReference>
<organism evidence="7 8">
    <name type="scientific">Roseospirillum parvum</name>
    <dbReference type="NCBI Taxonomy" id="83401"/>
    <lineage>
        <taxon>Bacteria</taxon>
        <taxon>Pseudomonadati</taxon>
        <taxon>Pseudomonadota</taxon>
        <taxon>Alphaproteobacteria</taxon>
        <taxon>Rhodospirillales</taxon>
        <taxon>Rhodospirillaceae</taxon>
        <taxon>Roseospirillum</taxon>
    </lineage>
</organism>
<dbReference type="InterPro" id="IPR014746">
    <property type="entry name" value="Gln_synth/guanido_kin_cat_dom"/>
</dbReference>
<protein>
    <submittedName>
        <fullName evidence="7">Glutamine synthetase</fullName>
    </submittedName>
</protein>
<dbReference type="EMBL" id="FNCV01000001">
    <property type="protein sequence ID" value="SDG55397.1"/>
    <property type="molecule type" value="Genomic_DNA"/>
</dbReference>
<gene>
    <name evidence="7" type="ORF">SAMN05421742_101558</name>
</gene>
<dbReference type="OrthoDB" id="9807095at2"/>
<evidence type="ECO:0000256" key="4">
    <source>
        <dbReference type="RuleBase" id="RU000384"/>
    </source>
</evidence>
<dbReference type="PANTHER" id="PTHR43785:SF12">
    <property type="entry name" value="TYPE-1 GLUTAMINE SYNTHETASE 2"/>
    <property type="match status" value="1"/>
</dbReference>
<reference evidence="8" key="1">
    <citation type="submission" date="2016-10" db="EMBL/GenBank/DDBJ databases">
        <authorList>
            <person name="Varghese N."/>
            <person name="Submissions S."/>
        </authorList>
    </citation>
    <scope>NUCLEOTIDE SEQUENCE [LARGE SCALE GENOMIC DNA]</scope>
    <source>
        <strain evidence="8">930I</strain>
    </source>
</reference>
<dbReference type="PANTHER" id="PTHR43785">
    <property type="entry name" value="GAMMA-GLUTAMYLPUTRESCINE SYNTHETASE"/>
    <property type="match status" value="1"/>
</dbReference>
<evidence type="ECO:0000313" key="7">
    <source>
        <dbReference type="EMBL" id="SDG55397.1"/>
    </source>
</evidence>
<dbReference type="STRING" id="83401.SAMN05421742_101558"/>
<keyword evidence="2" id="KW-0436">Ligase</keyword>
<evidence type="ECO:0000256" key="1">
    <source>
        <dbReference type="ARBA" id="ARBA00001946"/>
    </source>
</evidence>
<comment type="similarity">
    <text evidence="3 4">Belongs to the glutamine synthetase family.</text>
</comment>
<evidence type="ECO:0000256" key="5">
    <source>
        <dbReference type="SAM" id="MobiDB-lite"/>
    </source>
</evidence>
<evidence type="ECO:0000259" key="6">
    <source>
        <dbReference type="PROSITE" id="PS51987"/>
    </source>
</evidence>
<name>A0A1G7V6Q2_9PROT</name>
<dbReference type="Gene3D" id="3.30.590.10">
    <property type="entry name" value="Glutamine synthetase/guanido kinase, catalytic domain"/>
    <property type="match status" value="1"/>
</dbReference>
<dbReference type="SUPFAM" id="SSF55931">
    <property type="entry name" value="Glutamine synthetase/guanido kinase"/>
    <property type="match status" value="1"/>
</dbReference>
<dbReference type="Proteomes" id="UP000217076">
    <property type="component" value="Unassembled WGS sequence"/>
</dbReference>